<accession>A0AAD6DYN1</accession>
<feature type="domain" description="Ubiquinol-cytochrome C reductase hinge" evidence="12">
    <location>
        <begin position="89"/>
        <end position="159"/>
    </location>
</feature>
<dbReference type="GO" id="GO:0005743">
    <property type="term" value="C:mitochondrial inner membrane"/>
    <property type="evidence" value="ECO:0007669"/>
    <property type="project" value="UniProtKB-SubCell"/>
</dbReference>
<comment type="similarity">
    <text evidence="2">Belongs to the UQCRH/QCR6 family.</text>
</comment>
<keyword evidence="3" id="KW-0813">Transport</keyword>
<comment type="caution">
    <text evidence="13">The sequence shown here is derived from an EMBL/GenBank/DDBJ whole genome shotgun (WGS) entry which is preliminary data.</text>
</comment>
<keyword evidence="7" id="KW-0496">Mitochondrion</keyword>
<dbReference type="SUPFAM" id="SSF81531">
    <property type="entry name" value="Non-heme 11 kDa protein of cytochrome bc1 complex (Ubiquinol-cytochrome c reductase)"/>
    <property type="match status" value="1"/>
</dbReference>
<evidence type="ECO:0000256" key="4">
    <source>
        <dbReference type="ARBA" id="ARBA00022660"/>
    </source>
</evidence>
<dbReference type="PANTHER" id="PTHR15336:SF0">
    <property type="entry name" value="CYTOCHROME B-C1 COMPLEX SUBUNIT 6, MITOCHONDRIAL"/>
    <property type="match status" value="1"/>
</dbReference>
<dbReference type="FunFam" id="1.10.287.20:FF:000003">
    <property type="entry name" value="Cytochrome b-c1 complex subunit 6"/>
    <property type="match status" value="1"/>
</dbReference>
<evidence type="ECO:0000256" key="5">
    <source>
        <dbReference type="ARBA" id="ARBA00022792"/>
    </source>
</evidence>
<dbReference type="InterPro" id="IPR023184">
    <property type="entry name" value="Ubol_cytC_Rdtase_hinge_dom"/>
</dbReference>
<name>A0AAD6DYN1_9EURO</name>
<evidence type="ECO:0000256" key="6">
    <source>
        <dbReference type="ARBA" id="ARBA00022982"/>
    </source>
</evidence>
<sequence length="159" mass="17963">MGFADFFTDVVSSLGFSEAQAEAPAADVESSTPQDEPAEKTEETSEETESAEETPEEETSEEAPEEEEAAEEEEEEEEEEDEEEEEPEDIKPKLEEDCANSAQCAPYKHHYDECVERVTRQEEEGDDFKGVKEDCVEEFFHLAHCATACAAPKLWRELK</sequence>
<evidence type="ECO:0000256" key="8">
    <source>
        <dbReference type="ARBA" id="ARBA00023136"/>
    </source>
</evidence>
<dbReference type="EMBL" id="JAQJAC010000002">
    <property type="protein sequence ID" value="KAJ5596629.1"/>
    <property type="molecule type" value="Genomic_DNA"/>
</dbReference>
<dbReference type="Proteomes" id="UP001216150">
    <property type="component" value="Unassembled WGS sequence"/>
</dbReference>
<evidence type="ECO:0000256" key="9">
    <source>
        <dbReference type="ARBA" id="ARBA00044155"/>
    </source>
</evidence>
<keyword evidence="5" id="KW-0999">Mitochondrion inner membrane</keyword>
<dbReference type="Pfam" id="PF02320">
    <property type="entry name" value="UCR_hinge"/>
    <property type="match status" value="1"/>
</dbReference>
<evidence type="ECO:0000256" key="11">
    <source>
        <dbReference type="SAM" id="MobiDB-lite"/>
    </source>
</evidence>
<dbReference type="InterPro" id="IPR003422">
    <property type="entry name" value="Cyt_b-c1_6"/>
</dbReference>
<evidence type="ECO:0000313" key="13">
    <source>
        <dbReference type="EMBL" id="KAJ5596629.1"/>
    </source>
</evidence>
<organism evidence="13 14">
    <name type="scientific">Penicillium hetheringtonii</name>
    <dbReference type="NCBI Taxonomy" id="911720"/>
    <lineage>
        <taxon>Eukaryota</taxon>
        <taxon>Fungi</taxon>
        <taxon>Dikarya</taxon>
        <taxon>Ascomycota</taxon>
        <taxon>Pezizomycotina</taxon>
        <taxon>Eurotiomycetes</taxon>
        <taxon>Eurotiomycetidae</taxon>
        <taxon>Eurotiales</taxon>
        <taxon>Aspergillaceae</taxon>
        <taxon>Penicillium</taxon>
    </lineage>
</organism>
<dbReference type="InterPro" id="IPR036811">
    <property type="entry name" value="Ubol_cytC_Rdtase_hinge_dom_sf"/>
</dbReference>
<evidence type="ECO:0000256" key="7">
    <source>
        <dbReference type="ARBA" id="ARBA00023128"/>
    </source>
</evidence>
<keyword evidence="4" id="KW-0679">Respiratory chain</keyword>
<protein>
    <recommendedName>
        <fullName evidence="9">Cytochrome b-c1 complex subunit 6, mitochondrial</fullName>
    </recommendedName>
    <alternativeName>
        <fullName evidence="10">Complex III subunit 6</fullName>
    </alternativeName>
</protein>
<evidence type="ECO:0000259" key="12">
    <source>
        <dbReference type="Pfam" id="PF02320"/>
    </source>
</evidence>
<reference evidence="13 14" key="1">
    <citation type="journal article" date="2023" name="IMA Fungus">
        <title>Comparative genomic study of the Penicillium genus elucidates a diverse pangenome and 15 lateral gene transfer events.</title>
        <authorList>
            <person name="Petersen C."/>
            <person name="Sorensen T."/>
            <person name="Nielsen M.R."/>
            <person name="Sondergaard T.E."/>
            <person name="Sorensen J.L."/>
            <person name="Fitzpatrick D.A."/>
            <person name="Frisvad J.C."/>
            <person name="Nielsen K.L."/>
        </authorList>
    </citation>
    <scope>NUCLEOTIDE SEQUENCE [LARGE SCALE GENOMIC DNA]</scope>
    <source>
        <strain evidence="13 14">IBT 29057</strain>
    </source>
</reference>
<evidence type="ECO:0000256" key="10">
    <source>
        <dbReference type="ARBA" id="ARBA00044246"/>
    </source>
</evidence>
<dbReference type="AlphaFoldDB" id="A0AAD6DYN1"/>
<keyword evidence="6" id="KW-0249">Electron transport</keyword>
<feature type="region of interest" description="Disordered" evidence="11">
    <location>
        <begin position="18"/>
        <end position="98"/>
    </location>
</feature>
<dbReference type="PANTHER" id="PTHR15336">
    <property type="entry name" value="UBIQUINOL-CYTOCHROME C REDUCTASE COMPLEX 7.8 KDA PROTEIN"/>
    <property type="match status" value="1"/>
</dbReference>
<proteinExistence type="inferred from homology"/>
<dbReference type="Gene3D" id="1.10.287.20">
    <property type="entry name" value="Ubiquinol-cytochrome C reductase hinge domain"/>
    <property type="match status" value="1"/>
</dbReference>
<evidence type="ECO:0000256" key="3">
    <source>
        <dbReference type="ARBA" id="ARBA00022448"/>
    </source>
</evidence>
<comment type="subcellular location">
    <subcellularLocation>
        <location evidence="1">Mitochondrion inner membrane</location>
        <topology evidence="1">Peripheral membrane protein</topology>
        <orientation evidence="1">Intermembrane side</orientation>
    </subcellularLocation>
</comment>
<gene>
    <name evidence="13" type="ORF">N7450_003087</name>
</gene>
<keyword evidence="8" id="KW-0472">Membrane</keyword>
<feature type="compositionally biased region" description="Acidic residues" evidence="11">
    <location>
        <begin position="44"/>
        <end position="88"/>
    </location>
</feature>
<evidence type="ECO:0000256" key="2">
    <source>
        <dbReference type="ARBA" id="ARBA00006498"/>
    </source>
</evidence>
<evidence type="ECO:0000313" key="14">
    <source>
        <dbReference type="Proteomes" id="UP001216150"/>
    </source>
</evidence>
<keyword evidence="14" id="KW-1185">Reference proteome</keyword>
<dbReference type="GO" id="GO:0006122">
    <property type="term" value="P:mitochondrial electron transport, ubiquinol to cytochrome c"/>
    <property type="evidence" value="ECO:0007669"/>
    <property type="project" value="InterPro"/>
</dbReference>
<evidence type="ECO:0000256" key="1">
    <source>
        <dbReference type="ARBA" id="ARBA00004137"/>
    </source>
</evidence>